<reference evidence="1 2" key="2">
    <citation type="journal article" date="2011" name="Stand. Genomic Sci.">
        <title>Complete genome sequence of Tolumonas auensis type strain (TA 4).</title>
        <authorList>
            <person name="Chertkov O."/>
            <person name="Copeland A."/>
            <person name="Lucas S."/>
            <person name="Lapidus A."/>
            <person name="Berry K.W."/>
            <person name="Detter J.C."/>
            <person name="Del Rio T.G."/>
            <person name="Hammon N."/>
            <person name="Dalin E."/>
            <person name="Tice H."/>
            <person name="Pitluck S."/>
            <person name="Richardson P."/>
            <person name="Bruce D."/>
            <person name="Goodwin L."/>
            <person name="Han C."/>
            <person name="Tapia R."/>
            <person name="Saunders E."/>
            <person name="Schmutz J."/>
            <person name="Brettin T."/>
            <person name="Larimer F."/>
            <person name="Land M."/>
            <person name="Hauser L."/>
            <person name="Spring S."/>
            <person name="Rohde M."/>
            <person name="Kyrpides N.C."/>
            <person name="Ivanova N."/>
            <person name="Goker M."/>
            <person name="Beller H.R."/>
            <person name="Klenk H.P."/>
            <person name="Woyke T."/>
        </authorList>
    </citation>
    <scope>NUCLEOTIDE SEQUENCE [LARGE SCALE GENOMIC DNA]</scope>
    <source>
        <strain evidence="2">DSM 9187 / TA4</strain>
    </source>
</reference>
<proteinExistence type="predicted"/>
<dbReference type="AlphaFoldDB" id="C4LE22"/>
<protein>
    <submittedName>
        <fullName evidence="1">Uncharacterized protein</fullName>
    </submittedName>
</protein>
<keyword evidence="2" id="KW-1185">Reference proteome</keyword>
<dbReference type="HOGENOM" id="CLU_3359071_0_0_6"/>
<dbReference type="Proteomes" id="UP000009073">
    <property type="component" value="Chromosome"/>
</dbReference>
<accession>C4LE22</accession>
<evidence type="ECO:0000313" key="1">
    <source>
        <dbReference type="EMBL" id="ACQ92843.1"/>
    </source>
</evidence>
<name>C4LE22_TOLAT</name>
<organism evidence="1 2">
    <name type="scientific">Tolumonas auensis (strain DSM 9187 / NBRC 110442 / TA 4)</name>
    <dbReference type="NCBI Taxonomy" id="595494"/>
    <lineage>
        <taxon>Bacteria</taxon>
        <taxon>Pseudomonadati</taxon>
        <taxon>Pseudomonadota</taxon>
        <taxon>Gammaproteobacteria</taxon>
        <taxon>Aeromonadales</taxon>
        <taxon>Aeromonadaceae</taxon>
        <taxon>Tolumonas</taxon>
    </lineage>
</organism>
<dbReference type="STRING" id="595494.Tola_1226"/>
<reference evidence="2" key="1">
    <citation type="submission" date="2009-05" db="EMBL/GenBank/DDBJ databases">
        <title>Complete sequence of Tolumonas auensis DSM 9187.</title>
        <authorList>
            <consortium name="US DOE Joint Genome Institute"/>
            <person name="Lucas S."/>
            <person name="Copeland A."/>
            <person name="Lapidus A."/>
            <person name="Glavina del Rio T."/>
            <person name="Tice H."/>
            <person name="Bruce D."/>
            <person name="Goodwin L."/>
            <person name="Pitluck S."/>
            <person name="Chertkov O."/>
            <person name="Brettin T."/>
            <person name="Detter J.C."/>
            <person name="Han C."/>
            <person name="Larimer F."/>
            <person name="Land M."/>
            <person name="Hauser L."/>
            <person name="Kyrpides N."/>
            <person name="Mikhailova N."/>
            <person name="Spring S."/>
            <person name="Beller H."/>
        </authorList>
    </citation>
    <scope>NUCLEOTIDE SEQUENCE [LARGE SCALE GENOMIC DNA]</scope>
    <source>
        <strain evidence="2">DSM 9187 / TA4</strain>
    </source>
</reference>
<gene>
    <name evidence="1" type="ordered locus">Tola_1226</name>
</gene>
<sequence>MQVPGKLLRELDDVFAVLPGAYRLKVITANFSGSEE</sequence>
<dbReference type="KEGG" id="tau:Tola_1226"/>
<evidence type="ECO:0000313" key="2">
    <source>
        <dbReference type="Proteomes" id="UP000009073"/>
    </source>
</evidence>
<dbReference type="EMBL" id="CP001616">
    <property type="protein sequence ID" value="ACQ92843.1"/>
    <property type="molecule type" value="Genomic_DNA"/>
</dbReference>